<evidence type="ECO:0000256" key="1">
    <source>
        <dbReference type="SAM" id="SignalP"/>
    </source>
</evidence>
<evidence type="ECO:0000313" key="3">
    <source>
        <dbReference type="Proteomes" id="UP000230842"/>
    </source>
</evidence>
<protein>
    <recommendedName>
        <fullName evidence="4">Secreted protein</fullName>
    </recommendedName>
</protein>
<comment type="caution">
    <text evidence="2">The sequence shown here is derived from an EMBL/GenBank/DDBJ whole genome shotgun (WGS) entry which is preliminary data.</text>
</comment>
<organism evidence="2 3">
    <name type="scientific">Mumia flava</name>
    <dbReference type="NCBI Taxonomy" id="1348852"/>
    <lineage>
        <taxon>Bacteria</taxon>
        <taxon>Bacillati</taxon>
        <taxon>Actinomycetota</taxon>
        <taxon>Actinomycetes</taxon>
        <taxon>Propionibacteriales</taxon>
        <taxon>Nocardioidaceae</taxon>
        <taxon>Mumia</taxon>
    </lineage>
</organism>
<keyword evidence="1" id="KW-0732">Signal</keyword>
<feature type="signal peptide" evidence="1">
    <location>
        <begin position="1"/>
        <end position="31"/>
    </location>
</feature>
<evidence type="ECO:0008006" key="4">
    <source>
        <dbReference type="Google" id="ProtNLM"/>
    </source>
</evidence>
<sequence length="130" mass="14579">MTTMRRITATLGAGALLAAPLTVLTAAPASADAERDREFRVAGAEVDFSVEKDDGRFEIDVDLDDARPGSRWKIVLRHDGKRFHKRVHRADRDGDIDIDKVRRNTAGKDVFKLKVKKIGGPKKVRTIRMR</sequence>
<dbReference type="AlphaFoldDB" id="A0A2M9AQB3"/>
<accession>A0A2M9AQB3</accession>
<dbReference type="OrthoDB" id="3788529at2"/>
<evidence type="ECO:0000313" key="2">
    <source>
        <dbReference type="EMBL" id="PJJ47833.1"/>
    </source>
</evidence>
<name>A0A2M9AQB3_9ACTN</name>
<dbReference type="Proteomes" id="UP000230842">
    <property type="component" value="Unassembled WGS sequence"/>
</dbReference>
<dbReference type="EMBL" id="PGEZ01000005">
    <property type="protein sequence ID" value="PJJ47833.1"/>
    <property type="molecule type" value="Genomic_DNA"/>
</dbReference>
<feature type="chain" id="PRO_5014896250" description="Secreted protein" evidence="1">
    <location>
        <begin position="32"/>
        <end position="130"/>
    </location>
</feature>
<gene>
    <name evidence="2" type="ORF">CLV56_4092</name>
</gene>
<dbReference type="RefSeq" id="WP_157805243.1">
    <property type="nucleotide sequence ID" value="NZ_PGEZ01000005.1"/>
</dbReference>
<keyword evidence="3" id="KW-1185">Reference proteome</keyword>
<reference evidence="2 3" key="1">
    <citation type="submission" date="2017-11" db="EMBL/GenBank/DDBJ databases">
        <title>Genomic Encyclopedia of Archaeal and Bacterial Type Strains, Phase II (KMG-II): From Individual Species to Whole Genera.</title>
        <authorList>
            <person name="Goeker M."/>
        </authorList>
    </citation>
    <scope>NUCLEOTIDE SEQUENCE [LARGE SCALE GENOMIC DNA]</scope>
    <source>
        <strain evidence="2 3">DSM 27763</strain>
    </source>
</reference>
<proteinExistence type="predicted"/>